<keyword evidence="1" id="KW-0812">Transmembrane</keyword>
<evidence type="ECO:0000256" key="1">
    <source>
        <dbReference type="SAM" id="Phobius"/>
    </source>
</evidence>
<keyword evidence="1" id="KW-1133">Transmembrane helix</keyword>
<feature type="transmembrane region" description="Helical" evidence="1">
    <location>
        <begin position="97"/>
        <end position="121"/>
    </location>
</feature>
<feature type="transmembrane region" description="Helical" evidence="1">
    <location>
        <begin position="24"/>
        <end position="45"/>
    </location>
</feature>
<proteinExistence type="predicted"/>
<dbReference type="Pfam" id="PF13347">
    <property type="entry name" value="MFS_2"/>
    <property type="match status" value="1"/>
</dbReference>
<dbReference type="InterPro" id="IPR036259">
    <property type="entry name" value="MFS_trans_sf"/>
</dbReference>
<feature type="transmembrane region" description="Helical" evidence="1">
    <location>
        <begin position="431"/>
        <end position="451"/>
    </location>
</feature>
<dbReference type="Gene3D" id="1.20.1250.20">
    <property type="entry name" value="MFS general substrate transporter like domains"/>
    <property type="match status" value="2"/>
</dbReference>
<keyword evidence="1" id="KW-0472">Membrane</keyword>
<dbReference type="Proteomes" id="UP000727857">
    <property type="component" value="Unassembled WGS sequence"/>
</dbReference>
<sequence length="559" mass="62303">MVKDFFGHWNTPAKEGYYLPNKEFVAYSVGGMGVQGMGILTQYFAINMGVHLAYVYNFDQTIVLYTSWIAAVLSIFRAPLVGWITDNTNTKWGKYRPYLLFTGFLSVACFWLLAFIPQIFMPSAGQEYTVARKWAVIGSYQLIYFIAMTVYGFFSFGRVGLSQVITPNTNERTKLYSIGGVIDSLGPSIVQMLFPLIANWVYGQKGLVYAERYGNLTAEELSGVGMGFGMENIHTYQIIFPIMGCACVAVALIMFFGTKERIIQTKRSREKIKFFAGIAQSFKNKYFWIFNISNVLAFGRITIFASVNYICAYMIGGDLGGNLRGIMPTLMAVGFVPGMLFSPVIQKYMGKKKMTLLSFGGSATLSVLILLFLVLFAYEADYTPYLMFAGIFLHNIFAALWTVTSPAMTADYCEYQQWKTGDRLDGYMSQYTSVATTVCGMATGLLVSEILKAYGANTSLDYENPEVMRNVFVIWSVMGVACGILAMIPFFFWNLTEEKQLAMARELKIRAYKEEIENGELDPSHIGEAVELGVISAERAAEMGYLGGEAAAAVTSEKE</sequence>
<feature type="transmembrane region" description="Helical" evidence="1">
    <location>
        <begin position="471"/>
        <end position="495"/>
    </location>
</feature>
<dbReference type="AlphaFoldDB" id="A0A940ICE3"/>
<feature type="transmembrane region" description="Helical" evidence="1">
    <location>
        <begin position="133"/>
        <end position="154"/>
    </location>
</feature>
<comment type="caution">
    <text evidence="2">The sequence shown here is derived from an EMBL/GenBank/DDBJ whole genome shotgun (WGS) entry which is preliminary data.</text>
</comment>
<gene>
    <name evidence="2" type="ORF">IAB16_03010</name>
</gene>
<protein>
    <submittedName>
        <fullName evidence="2">MFS transporter</fullName>
    </submittedName>
</protein>
<evidence type="ECO:0000313" key="3">
    <source>
        <dbReference type="Proteomes" id="UP000727857"/>
    </source>
</evidence>
<feature type="transmembrane region" description="Helical" evidence="1">
    <location>
        <begin position="327"/>
        <end position="345"/>
    </location>
</feature>
<name>A0A940ICE3_9FIRM</name>
<evidence type="ECO:0000313" key="2">
    <source>
        <dbReference type="EMBL" id="MBO8423969.1"/>
    </source>
</evidence>
<feature type="transmembrane region" description="Helical" evidence="1">
    <location>
        <begin position="238"/>
        <end position="257"/>
    </location>
</feature>
<feature type="transmembrane region" description="Helical" evidence="1">
    <location>
        <begin position="288"/>
        <end position="315"/>
    </location>
</feature>
<accession>A0A940ICE3</accession>
<reference evidence="2" key="2">
    <citation type="journal article" date="2021" name="PeerJ">
        <title>Extensive microbial diversity within the chicken gut microbiome revealed by metagenomics and culture.</title>
        <authorList>
            <person name="Gilroy R."/>
            <person name="Ravi A."/>
            <person name="Getino M."/>
            <person name="Pursley I."/>
            <person name="Horton D.L."/>
            <person name="Alikhan N.F."/>
            <person name="Baker D."/>
            <person name="Gharbi K."/>
            <person name="Hall N."/>
            <person name="Watson M."/>
            <person name="Adriaenssens E.M."/>
            <person name="Foster-Nyarko E."/>
            <person name="Jarju S."/>
            <person name="Secka A."/>
            <person name="Antonio M."/>
            <person name="Oren A."/>
            <person name="Chaudhuri R.R."/>
            <person name="La Ragione R."/>
            <person name="Hildebrand F."/>
            <person name="Pallen M.J."/>
        </authorList>
    </citation>
    <scope>NUCLEOTIDE SEQUENCE</scope>
    <source>
        <strain evidence="2">517</strain>
    </source>
</reference>
<feature type="transmembrane region" description="Helical" evidence="1">
    <location>
        <begin position="175"/>
        <end position="198"/>
    </location>
</feature>
<dbReference type="SUPFAM" id="SSF103473">
    <property type="entry name" value="MFS general substrate transporter"/>
    <property type="match status" value="2"/>
</dbReference>
<feature type="transmembrane region" description="Helical" evidence="1">
    <location>
        <begin position="65"/>
        <end position="85"/>
    </location>
</feature>
<organism evidence="2 3">
    <name type="scientific">Candidatus Stercoripulliclostridium pullicola</name>
    <dbReference type="NCBI Taxonomy" id="2840953"/>
    <lineage>
        <taxon>Bacteria</taxon>
        <taxon>Bacillati</taxon>
        <taxon>Bacillota</taxon>
        <taxon>Clostridia</taxon>
        <taxon>Eubacteriales</taxon>
        <taxon>Candidatus Stercoripulliclostridium</taxon>
    </lineage>
</organism>
<feature type="transmembrane region" description="Helical" evidence="1">
    <location>
        <begin position="384"/>
        <end position="410"/>
    </location>
</feature>
<reference evidence="2" key="1">
    <citation type="submission" date="2020-10" db="EMBL/GenBank/DDBJ databases">
        <authorList>
            <person name="Gilroy R."/>
        </authorList>
    </citation>
    <scope>NUCLEOTIDE SEQUENCE</scope>
    <source>
        <strain evidence="2">517</strain>
    </source>
</reference>
<dbReference type="EMBL" id="JADINF010000071">
    <property type="protein sequence ID" value="MBO8423969.1"/>
    <property type="molecule type" value="Genomic_DNA"/>
</dbReference>
<feature type="transmembrane region" description="Helical" evidence="1">
    <location>
        <begin position="357"/>
        <end position="378"/>
    </location>
</feature>